<proteinExistence type="predicted"/>
<dbReference type="Proteomes" id="UP001642483">
    <property type="component" value="Unassembled WGS sequence"/>
</dbReference>
<accession>A0ABP0GM42</accession>
<organism evidence="2 3">
    <name type="scientific">Clavelina lepadiformis</name>
    <name type="common">Light-bulb sea squirt</name>
    <name type="synonym">Ascidia lepadiformis</name>
    <dbReference type="NCBI Taxonomy" id="159417"/>
    <lineage>
        <taxon>Eukaryota</taxon>
        <taxon>Metazoa</taxon>
        <taxon>Chordata</taxon>
        <taxon>Tunicata</taxon>
        <taxon>Ascidiacea</taxon>
        <taxon>Aplousobranchia</taxon>
        <taxon>Clavelinidae</taxon>
        <taxon>Clavelina</taxon>
    </lineage>
</organism>
<reference evidence="2 3" key="1">
    <citation type="submission" date="2024-02" db="EMBL/GenBank/DDBJ databases">
        <authorList>
            <person name="Daric V."/>
            <person name="Darras S."/>
        </authorList>
    </citation>
    <scope>NUCLEOTIDE SEQUENCE [LARGE SCALE GENOMIC DNA]</scope>
</reference>
<protein>
    <submittedName>
        <fullName evidence="2">Uncharacterized protein</fullName>
    </submittedName>
</protein>
<evidence type="ECO:0000313" key="2">
    <source>
        <dbReference type="EMBL" id="CAK8692635.1"/>
    </source>
</evidence>
<keyword evidence="3" id="KW-1185">Reference proteome</keyword>
<name>A0ABP0GM42_CLALP</name>
<evidence type="ECO:0000256" key="1">
    <source>
        <dbReference type="SAM" id="MobiDB-lite"/>
    </source>
</evidence>
<comment type="caution">
    <text evidence="2">The sequence shown here is derived from an EMBL/GenBank/DDBJ whole genome shotgun (WGS) entry which is preliminary data.</text>
</comment>
<dbReference type="EMBL" id="CAWYQH010000130">
    <property type="protein sequence ID" value="CAK8692635.1"/>
    <property type="molecule type" value="Genomic_DNA"/>
</dbReference>
<gene>
    <name evidence="2" type="ORF">CVLEPA_LOCUS25888</name>
</gene>
<feature type="region of interest" description="Disordered" evidence="1">
    <location>
        <begin position="1"/>
        <end position="28"/>
    </location>
</feature>
<sequence length="98" mass="10810">MVSDLLMTPPRFNPGDDLSKGPPKPATAQNLPQAAFAINPACRTATRRFAGTFYAVKALGNRCYPEDDDTRPRNEVLVTEQVLERPTIDLLHTSNAQK</sequence>
<evidence type="ECO:0000313" key="3">
    <source>
        <dbReference type="Proteomes" id="UP001642483"/>
    </source>
</evidence>